<dbReference type="EMBL" id="ML977521">
    <property type="protein sequence ID" value="KAF2123842.1"/>
    <property type="molecule type" value="Genomic_DNA"/>
</dbReference>
<protein>
    <submittedName>
        <fullName evidence="2">Uncharacterized protein</fullName>
    </submittedName>
</protein>
<keyword evidence="3" id="KW-1185">Reference proteome</keyword>
<feature type="compositionally biased region" description="Polar residues" evidence="1">
    <location>
        <begin position="46"/>
        <end position="58"/>
    </location>
</feature>
<evidence type="ECO:0000256" key="1">
    <source>
        <dbReference type="SAM" id="MobiDB-lite"/>
    </source>
</evidence>
<reference evidence="2" key="1">
    <citation type="journal article" date="2020" name="Stud. Mycol.">
        <title>101 Dothideomycetes genomes: a test case for predicting lifestyles and emergence of pathogens.</title>
        <authorList>
            <person name="Haridas S."/>
            <person name="Albert R."/>
            <person name="Binder M."/>
            <person name="Bloem J."/>
            <person name="Labutti K."/>
            <person name="Salamov A."/>
            <person name="Andreopoulos B."/>
            <person name="Baker S."/>
            <person name="Barry K."/>
            <person name="Bills G."/>
            <person name="Bluhm B."/>
            <person name="Cannon C."/>
            <person name="Castanera R."/>
            <person name="Culley D."/>
            <person name="Daum C."/>
            <person name="Ezra D."/>
            <person name="Gonzalez J."/>
            <person name="Henrissat B."/>
            <person name="Kuo A."/>
            <person name="Liang C."/>
            <person name="Lipzen A."/>
            <person name="Lutzoni F."/>
            <person name="Magnuson J."/>
            <person name="Mondo S."/>
            <person name="Nolan M."/>
            <person name="Ohm R."/>
            <person name="Pangilinan J."/>
            <person name="Park H.-J."/>
            <person name="Ramirez L."/>
            <person name="Alfaro M."/>
            <person name="Sun H."/>
            <person name="Tritt A."/>
            <person name="Yoshinaga Y."/>
            <person name="Zwiers L.-H."/>
            <person name="Turgeon B."/>
            <person name="Goodwin S."/>
            <person name="Spatafora J."/>
            <person name="Crous P."/>
            <person name="Grigoriev I."/>
        </authorList>
    </citation>
    <scope>NUCLEOTIDE SEQUENCE</scope>
    <source>
        <strain evidence="2">CBS 119687</strain>
    </source>
</reference>
<dbReference type="RefSeq" id="XP_033518236.1">
    <property type="nucleotide sequence ID" value="XM_033671903.1"/>
</dbReference>
<gene>
    <name evidence="2" type="ORF">P153DRAFT_401416</name>
</gene>
<dbReference type="GeneID" id="54412335"/>
<accession>A0A6A5ZVS6</accession>
<sequence>MSYCIYLQKVKRNWNCLFEGYRYQLYGNLDPKDIPDTSREDINNTVAEIQPQSQSRPTQIAEETGSDLKYGNDGLSPYLVPDSDPSNDSARPNSTKSAIEEYPTIRRLAWMSIWSYPCPFTFDSSLRSGRSSARALPTIPIALTQATLVEGIFLRE</sequence>
<dbReference type="Proteomes" id="UP000799771">
    <property type="component" value="Unassembled WGS sequence"/>
</dbReference>
<proteinExistence type="predicted"/>
<organism evidence="2 3">
    <name type="scientific">Dothidotthia symphoricarpi CBS 119687</name>
    <dbReference type="NCBI Taxonomy" id="1392245"/>
    <lineage>
        <taxon>Eukaryota</taxon>
        <taxon>Fungi</taxon>
        <taxon>Dikarya</taxon>
        <taxon>Ascomycota</taxon>
        <taxon>Pezizomycotina</taxon>
        <taxon>Dothideomycetes</taxon>
        <taxon>Pleosporomycetidae</taxon>
        <taxon>Pleosporales</taxon>
        <taxon>Dothidotthiaceae</taxon>
        <taxon>Dothidotthia</taxon>
    </lineage>
</organism>
<dbReference type="AlphaFoldDB" id="A0A6A5ZVS6"/>
<evidence type="ECO:0000313" key="2">
    <source>
        <dbReference type="EMBL" id="KAF2123842.1"/>
    </source>
</evidence>
<feature type="region of interest" description="Disordered" evidence="1">
    <location>
        <begin position="46"/>
        <end position="98"/>
    </location>
</feature>
<name>A0A6A5ZVS6_9PLEO</name>
<evidence type="ECO:0000313" key="3">
    <source>
        <dbReference type="Proteomes" id="UP000799771"/>
    </source>
</evidence>
<feature type="compositionally biased region" description="Polar residues" evidence="1">
    <location>
        <begin position="84"/>
        <end position="97"/>
    </location>
</feature>